<dbReference type="RefSeq" id="WP_190296958.1">
    <property type="nucleotide sequence ID" value="NZ_CP061172.1"/>
</dbReference>
<evidence type="ECO:0000313" key="1">
    <source>
        <dbReference type="EMBL" id="QNR65042.1"/>
    </source>
</evidence>
<reference evidence="1 2" key="1">
    <citation type="submission" date="2020-09" db="EMBL/GenBank/DDBJ databases">
        <title>Characterization of Paenibacillus peoriae strain ZF390 with broad-spectrum antimicrobial activity as a potential biocontrol agent.</title>
        <authorList>
            <person name="Li L."/>
            <person name="Zhao Y."/>
            <person name="Li B."/>
            <person name="Xie X."/>
        </authorList>
    </citation>
    <scope>NUCLEOTIDE SEQUENCE [LARGE SCALE GENOMIC DNA]</scope>
    <source>
        <strain evidence="1 2">ZF390</strain>
    </source>
</reference>
<sequence length="62" mass="7415">MTEQEADEFTTALSERYVEIQKYSSHNNELLNTWNDSIYTLPPDIKHNFEEKYNRLTRESSS</sequence>
<accession>A0A7H0Y1T4</accession>
<evidence type="ECO:0000313" key="2">
    <source>
        <dbReference type="Proteomes" id="UP000516384"/>
    </source>
</evidence>
<dbReference type="Proteomes" id="UP000516384">
    <property type="component" value="Chromosome"/>
</dbReference>
<name>A0A7H0Y1T4_9BACL</name>
<protein>
    <submittedName>
        <fullName evidence="1">Uncharacterized protein</fullName>
    </submittedName>
</protein>
<dbReference type="AlphaFoldDB" id="A0A7H0Y1T4"/>
<organism evidence="1 2">
    <name type="scientific">Paenibacillus peoriae</name>
    <dbReference type="NCBI Taxonomy" id="59893"/>
    <lineage>
        <taxon>Bacteria</taxon>
        <taxon>Bacillati</taxon>
        <taxon>Bacillota</taxon>
        <taxon>Bacilli</taxon>
        <taxon>Bacillales</taxon>
        <taxon>Paenibacillaceae</taxon>
        <taxon>Paenibacillus</taxon>
    </lineage>
</organism>
<proteinExistence type="predicted"/>
<dbReference type="EMBL" id="CP061172">
    <property type="protein sequence ID" value="QNR65042.1"/>
    <property type="molecule type" value="Genomic_DNA"/>
</dbReference>
<gene>
    <name evidence="1" type="ORF">IAQ67_14005</name>
</gene>